<gene>
    <name evidence="5 7" type="primary">rpsR</name>
    <name evidence="7" type="ORF">P0M35_01130</name>
</gene>
<dbReference type="GO" id="GO:0070181">
    <property type="term" value="F:small ribosomal subunit rRNA binding"/>
    <property type="evidence" value="ECO:0007669"/>
    <property type="project" value="TreeGrafter"/>
</dbReference>
<dbReference type="NCBIfam" id="TIGR00165">
    <property type="entry name" value="S18"/>
    <property type="match status" value="1"/>
</dbReference>
<keyword evidence="2 5" id="KW-0689">Ribosomal protein</keyword>
<evidence type="ECO:0000313" key="7">
    <source>
        <dbReference type="EMBL" id="MDF1610739.1"/>
    </source>
</evidence>
<keyword evidence="5" id="KW-0694">RNA-binding</keyword>
<dbReference type="HAMAP" id="MF_00270">
    <property type="entry name" value="Ribosomal_bS18"/>
    <property type="match status" value="1"/>
</dbReference>
<dbReference type="PANTHER" id="PTHR13479">
    <property type="entry name" value="30S RIBOSOMAL PROTEIN S18"/>
    <property type="match status" value="1"/>
</dbReference>
<evidence type="ECO:0000256" key="3">
    <source>
        <dbReference type="ARBA" id="ARBA00023274"/>
    </source>
</evidence>
<reference evidence="7" key="1">
    <citation type="submission" date="2023-03" db="EMBL/GenBank/DDBJ databases">
        <title>Stygiobacter electus gen. nov., sp. nov., facultatively anaerobic thermotolerant bacterium of the class Ignavibacteria from a well of Yessentuki mineral water deposit.</title>
        <authorList>
            <person name="Podosokorskaya O.A."/>
            <person name="Elcheninov A.G."/>
            <person name="Petrova N.F."/>
            <person name="Zavarzina D.G."/>
            <person name="Kublanov I.V."/>
            <person name="Merkel A.Y."/>
        </authorList>
    </citation>
    <scope>NUCLEOTIDE SEQUENCE</scope>
    <source>
        <strain evidence="7">09-Me</strain>
    </source>
</reference>
<accession>A0AAE3NXS8</accession>
<sequence>MKNATPTKKIKRVIDGYIDYKDSKTLQKFLTDQGKIIPRRITGLTAKQHRELVTAIKRARHLAILPFVSEAVK</sequence>
<keyword evidence="8" id="KW-1185">Reference proteome</keyword>
<dbReference type="SUPFAM" id="SSF46911">
    <property type="entry name" value="Ribosomal protein S18"/>
    <property type="match status" value="1"/>
</dbReference>
<dbReference type="EMBL" id="JARGDL010000001">
    <property type="protein sequence ID" value="MDF1610739.1"/>
    <property type="molecule type" value="Genomic_DNA"/>
</dbReference>
<dbReference type="GO" id="GO:0022627">
    <property type="term" value="C:cytosolic small ribosomal subunit"/>
    <property type="evidence" value="ECO:0007669"/>
    <property type="project" value="TreeGrafter"/>
</dbReference>
<dbReference type="InterPro" id="IPR018275">
    <property type="entry name" value="Ribosomal_bS18_CS"/>
</dbReference>
<dbReference type="GO" id="GO:0003735">
    <property type="term" value="F:structural constituent of ribosome"/>
    <property type="evidence" value="ECO:0007669"/>
    <property type="project" value="InterPro"/>
</dbReference>
<dbReference type="Proteomes" id="UP001221302">
    <property type="component" value="Unassembled WGS sequence"/>
</dbReference>
<evidence type="ECO:0000313" key="8">
    <source>
        <dbReference type="Proteomes" id="UP001221302"/>
    </source>
</evidence>
<evidence type="ECO:0000256" key="5">
    <source>
        <dbReference type="HAMAP-Rule" id="MF_00270"/>
    </source>
</evidence>
<dbReference type="GO" id="GO:0006412">
    <property type="term" value="P:translation"/>
    <property type="evidence" value="ECO:0007669"/>
    <property type="project" value="UniProtKB-UniRule"/>
</dbReference>
<dbReference type="AlphaFoldDB" id="A0AAE3NXS8"/>
<comment type="caution">
    <text evidence="7">The sequence shown here is derived from an EMBL/GenBank/DDBJ whole genome shotgun (WGS) entry which is preliminary data.</text>
</comment>
<evidence type="ECO:0000256" key="6">
    <source>
        <dbReference type="RuleBase" id="RU003910"/>
    </source>
</evidence>
<comment type="similarity">
    <text evidence="1 5 6">Belongs to the bacterial ribosomal protein bS18 family.</text>
</comment>
<dbReference type="Pfam" id="PF01084">
    <property type="entry name" value="Ribosomal_S18"/>
    <property type="match status" value="1"/>
</dbReference>
<keyword evidence="5" id="KW-0699">rRNA-binding</keyword>
<evidence type="ECO:0000256" key="1">
    <source>
        <dbReference type="ARBA" id="ARBA00005589"/>
    </source>
</evidence>
<dbReference type="InterPro" id="IPR036870">
    <property type="entry name" value="Ribosomal_bS18_sf"/>
</dbReference>
<organism evidence="7 8">
    <name type="scientific">Stygiobacter electus</name>
    <dbReference type="NCBI Taxonomy" id="3032292"/>
    <lineage>
        <taxon>Bacteria</taxon>
        <taxon>Pseudomonadati</taxon>
        <taxon>Ignavibacteriota</taxon>
        <taxon>Ignavibacteria</taxon>
        <taxon>Ignavibacteriales</taxon>
        <taxon>Melioribacteraceae</taxon>
        <taxon>Stygiobacter</taxon>
    </lineage>
</organism>
<dbReference type="PROSITE" id="PS00057">
    <property type="entry name" value="RIBOSOMAL_S18"/>
    <property type="match status" value="1"/>
</dbReference>
<protein>
    <recommendedName>
        <fullName evidence="4 5">Small ribosomal subunit protein bS18</fullName>
    </recommendedName>
</protein>
<proteinExistence type="inferred from homology"/>
<evidence type="ECO:0000256" key="4">
    <source>
        <dbReference type="ARBA" id="ARBA00035141"/>
    </source>
</evidence>
<dbReference type="PRINTS" id="PR00974">
    <property type="entry name" value="RIBOSOMALS18"/>
</dbReference>
<dbReference type="PANTHER" id="PTHR13479:SF40">
    <property type="entry name" value="SMALL RIBOSOMAL SUBUNIT PROTEIN BS18M"/>
    <property type="match status" value="1"/>
</dbReference>
<dbReference type="InterPro" id="IPR001648">
    <property type="entry name" value="Ribosomal_bS18"/>
</dbReference>
<comment type="subunit">
    <text evidence="5">Part of the 30S ribosomal subunit. Forms a tight heterodimer with protein bS6.</text>
</comment>
<keyword evidence="3 5" id="KW-0687">Ribonucleoprotein</keyword>
<comment type="function">
    <text evidence="5">Binds as a heterodimer with protein bS6 to the central domain of the 16S rRNA, where it helps stabilize the platform of the 30S subunit.</text>
</comment>
<name>A0AAE3NXS8_9BACT</name>
<dbReference type="RefSeq" id="WP_321534504.1">
    <property type="nucleotide sequence ID" value="NZ_JARGDL010000001.1"/>
</dbReference>
<dbReference type="Gene3D" id="4.10.640.10">
    <property type="entry name" value="Ribosomal protein S18"/>
    <property type="match status" value="1"/>
</dbReference>
<evidence type="ECO:0000256" key="2">
    <source>
        <dbReference type="ARBA" id="ARBA00022980"/>
    </source>
</evidence>